<dbReference type="Proteomes" id="UP001286174">
    <property type="component" value="Unassembled WGS sequence"/>
</dbReference>
<evidence type="ECO:0000313" key="14">
    <source>
        <dbReference type="Proteomes" id="UP001286174"/>
    </source>
</evidence>
<dbReference type="InterPro" id="IPR036888">
    <property type="entry name" value="DNA_integrity_DisA_N_sf"/>
</dbReference>
<dbReference type="InterPro" id="IPR034701">
    <property type="entry name" value="CdaA"/>
</dbReference>
<feature type="region of interest" description="Disordered" evidence="11">
    <location>
        <begin position="261"/>
        <end position="386"/>
    </location>
</feature>
<name>A0AB35U6D3_9FIRM</name>
<comment type="subunit">
    <text evidence="10">Probably a homodimer.</text>
</comment>
<keyword evidence="14" id="KW-1185">Reference proteome</keyword>
<keyword evidence="4 10" id="KW-0812">Transmembrane</keyword>
<feature type="compositionally biased region" description="Basic and acidic residues" evidence="11">
    <location>
        <begin position="334"/>
        <end position="364"/>
    </location>
</feature>
<dbReference type="HAMAP" id="MF_01499">
    <property type="entry name" value="DacA"/>
    <property type="match status" value="1"/>
</dbReference>
<feature type="compositionally biased region" description="Basic and acidic residues" evidence="11">
    <location>
        <begin position="295"/>
        <end position="315"/>
    </location>
</feature>
<dbReference type="AlphaFoldDB" id="A0AB35U6D3"/>
<evidence type="ECO:0000256" key="6">
    <source>
        <dbReference type="ARBA" id="ARBA00022741"/>
    </source>
</evidence>
<feature type="transmembrane region" description="Helical" evidence="10">
    <location>
        <begin position="12"/>
        <end position="34"/>
    </location>
</feature>
<keyword evidence="6 10" id="KW-0547">Nucleotide-binding</keyword>
<feature type="domain" description="DAC" evidence="12">
    <location>
        <begin position="88"/>
        <end position="248"/>
    </location>
</feature>
<evidence type="ECO:0000256" key="8">
    <source>
        <dbReference type="ARBA" id="ARBA00022989"/>
    </source>
</evidence>
<dbReference type="Pfam" id="PF19293">
    <property type="entry name" value="CdaA_N"/>
    <property type="match status" value="1"/>
</dbReference>
<dbReference type="PANTHER" id="PTHR34185:SF1">
    <property type="entry name" value="DIADENYLATE CYCLASE"/>
    <property type="match status" value="1"/>
</dbReference>
<dbReference type="EMBL" id="JALBUR010000010">
    <property type="protein sequence ID" value="MDX8419536.1"/>
    <property type="molecule type" value="Genomic_DNA"/>
</dbReference>
<dbReference type="GO" id="GO:0106408">
    <property type="term" value="F:diadenylate cyclase activity"/>
    <property type="evidence" value="ECO:0007669"/>
    <property type="project" value="UniProtKB-EC"/>
</dbReference>
<evidence type="ECO:0000256" key="3">
    <source>
        <dbReference type="ARBA" id="ARBA00022679"/>
    </source>
</evidence>
<proteinExistence type="inferred from homology"/>
<evidence type="ECO:0000259" key="12">
    <source>
        <dbReference type="PROSITE" id="PS51794"/>
    </source>
</evidence>
<comment type="similarity">
    <text evidence="10">Belongs to the adenylate cyclase family. DacA/CdaA subfamily.</text>
</comment>
<evidence type="ECO:0000256" key="11">
    <source>
        <dbReference type="SAM" id="MobiDB-lite"/>
    </source>
</evidence>
<evidence type="ECO:0000256" key="10">
    <source>
        <dbReference type="HAMAP-Rule" id="MF_01499"/>
    </source>
</evidence>
<comment type="function">
    <text evidence="10">Catalyzes the condensation of 2 ATP molecules into cyclic di-AMP (c-di-AMP), a second messenger used to regulate differing processes in different bacteria.</text>
</comment>
<dbReference type="InterPro" id="IPR050338">
    <property type="entry name" value="DisA"/>
</dbReference>
<reference evidence="13 14" key="1">
    <citation type="submission" date="2022-03" db="EMBL/GenBank/DDBJ databases">
        <title>Novel taxa within the pig intestine.</title>
        <authorList>
            <person name="Wylensek D."/>
            <person name="Bishof K."/>
            <person name="Afrizal A."/>
            <person name="Clavel T."/>
        </authorList>
    </citation>
    <scope>NUCLEOTIDE SEQUENCE [LARGE SCALE GENOMIC DNA]</scope>
    <source>
        <strain evidence="13 14">CLA-KB-P133</strain>
    </source>
</reference>
<dbReference type="GO" id="GO:0006171">
    <property type="term" value="P:cAMP biosynthetic process"/>
    <property type="evidence" value="ECO:0007669"/>
    <property type="project" value="InterPro"/>
</dbReference>
<feature type="transmembrane region" description="Helical" evidence="10">
    <location>
        <begin position="46"/>
        <end position="64"/>
    </location>
</feature>
<keyword evidence="3 10" id="KW-0808">Transferase</keyword>
<dbReference type="RefSeq" id="WP_370595926.1">
    <property type="nucleotide sequence ID" value="NZ_JALBUR010000010.1"/>
</dbReference>
<evidence type="ECO:0000256" key="2">
    <source>
        <dbReference type="ARBA" id="ARBA00022475"/>
    </source>
</evidence>
<evidence type="ECO:0000313" key="13">
    <source>
        <dbReference type="EMBL" id="MDX8419536.1"/>
    </source>
</evidence>
<dbReference type="InterPro" id="IPR045585">
    <property type="entry name" value="CdaA_N"/>
</dbReference>
<keyword evidence="5 10" id="KW-0548">Nucleotidyltransferase</keyword>
<accession>A0AB35U6D3</accession>
<dbReference type="GO" id="GO:0004016">
    <property type="term" value="F:adenylate cyclase activity"/>
    <property type="evidence" value="ECO:0007669"/>
    <property type="project" value="UniProtKB-UniRule"/>
</dbReference>
<keyword evidence="8 10" id="KW-1133">Transmembrane helix</keyword>
<protein>
    <recommendedName>
        <fullName evidence="10">Diadenylate cyclase</fullName>
        <shortName evidence="10">DAC</shortName>
        <ecNumber evidence="10">2.7.7.85</ecNumber>
    </recommendedName>
    <alternativeName>
        <fullName evidence="10">Cyclic-di-AMP synthase</fullName>
        <shortName evidence="10">c-di-AMP synthase</shortName>
    </alternativeName>
</protein>
<gene>
    <name evidence="13" type="primary">cdaA</name>
    <name evidence="10" type="synonym">dacA</name>
    <name evidence="13" type="ORF">MOZ60_05455</name>
</gene>
<dbReference type="Gene3D" id="3.40.1700.10">
    <property type="entry name" value="DNA integrity scanning protein, DisA, N-terminal domain"/>
    <property type="match status" value="1"/>
</dbReference>
<organism evidence="13 14">
    <name type="scientific">Grylomicrobium aquisgranensis</name>
    <dbReference type="NCBI Taxonomy" id="2926318"/>
    <lineage>
        <taxon>Bacteria</taxon>
        <taxon>Bacillati</taxon>
        <taxon>Bacillota</taxon>
        <taxon>Erysipelotrichia</taxon>
        <taxon>Erysipelotrichales</taxon>
        <taxon>Erysipelotrichaceae</taxon>
        <taxon>Grylomicrobium</taxon>
    </lineage>
</organism>
<dbReference type="InterPro" id="IPR003390">
    <property type="entry name" value="DNA_integrity_scan_DisA_N"/>
</dbReference>
<dbReference type="EC" id="2.7.7.85" evidence="10"/>
<dbReference type="NCBIfam" id="TIGR00159">
    <property type="entry name" value="diadenylate cyclase CdaA"/>
    <property type="match status" value="1"/>
</dbReference>
<comment type="catalytic activity">
    <reaction evidence="1 10">
        <text>2 ATP = 3',3'-c-di-AMP + 2 diphosphate</text>
        <dbReference type="Rhea" id="RHEA:35655"/>
        <dbReference type="ChEBI" id="CHEBI:30616"/>
        <dbReference type="ChEBI" id="CHEBI:33019"/>
        <dbReference type="ChEBI" id="CHEBI:71500"/>
        <dbReference type="EC" id="2.7.7.85"/>
    </reaction>
</comment>
<dbReference type="PANTHER" id="PTHR34185">
    <property type="entry name" value="DIADENYLATE CYCLASE"/>
    <property type="match status" value="1"/>
</dbReference>
<keyword evidence="7 10" id="KW-0067">ATP-binding</keyword>
<dbReference type="FunFam" id="3.40.1700.10:FF:000002">
    <property type="entry name" value="Diadenylate cyclase"/>
    <property type="match status" value="1"/>
</dbReference>
<dbReference type="GO" id="GO:0005524">
    <property type="term" value="F:ATP binding"/>
    <property type="evidence" value="ECO:0007669"/>
    <property type="project" value="UniProtKB-UniRule"/>
</dbReference>
<evidence type="ECO:0000256" key="9">
    <source>
        <dbReference type="ARBA" id="ARBA00023136"/>
    </source>
</evidence>
<keyword evidence="2 10" id="KW-1003">Cell membrane</keyword>
<dbReference type="SUPFAM" id="SSF143597">
    <property type="entry name" value="YojJ-like"/>
    <property type="match status" value="1"/>
</dbReference>
<dbReference type="Pfam" id="PF02457">
    <property type="entry name" value="DAC"/>
    <property type="match status" value="1"/>
</dbReference>
<keyword evidence="9 10" id="KW-0472">Membrane</keyword>
<comment type="caution">
    <text evidence="13">The sequence shown here is derived from an EMBL/GenBank/DDBJ whole genome shotgun (WGS) entry which is preliminary data.</text>
</comment>
<evidence type="ECO:0000256" key="4">
    <source>
        <dbReference type="ARBA" id="ARBA00022692"/>
    </source>
</evidence>
<evidence type="ECO:0000256" key="7">
    <source>
        <dbReference type="ARBA" id="ARBA00022840"/>
    </source>
</evidence>
<evidence type="ECO:0000256" key="5">
    <source>
        <dbReference type="ARBA" id="ARBA00022695"/>
    </source>
</evidence>
<sequence length="386" mass="42989">MSGLFLNWSLDSFGSVIRSLADIFIVWLILYYVLRLARSNSRTTQIFKGILLVIIVDALSNLLGLKTVKYFADMFINWGFLALIIIFQPELRSMLEKLGKTNVFSRISSLSGNEKEHLVDQIVTAVMLLSKDKTGALISIERSQSLDDYVATGTKLNSDVTAEILTSIFVTTTPLHDGAVIIQGDKIACASAYFPPTNLDLPGRYGARHRAAVGISEITDAVTVVVSEETGNVSVTEGGRMMSVNERQLRDYLLRTICGQSTPVDASESGNDETETGSGNDQEEPSSRRFPFFHAESEQEKEEEKMEELHDEAARIKLPQNHKHDRPIPSYPQQDRKIPSFTEAEKQMAEIEEKKAHEHARIEPESVSGLKRSEEDDDGKGDEPHA</sequence>
<comment type="caution">
    <text evidence="10">Lacks conserved residue(s) required for the propagation of feature annotation.</text>
</comment>
<dbReference type="PROSITE" id="PS51794">
    <property type="entry name" value="DAC"/>
    <property type="match status" value="1"/>
</dbReference>
<evidence type="ECO:0000256" key="1">
    <source>
        <dbReference type="ARBA" id="ARBA00000877"/>
    </source>
</evidence>